<feature type="transmembrane region" description="Helical" evidence="6">
    <location>
        <begin position="107"/>
        <end position="129"/>
    </location>
</feature>
<dbReference type="KEGG" id="sre:PTSG_00850"/>
<dbReference type="OrthoDB" id="411251at2759"/>
<evidence type="ECO:0000259" key="8">
    <source>
        <dbReference type="Pfam" id="PF04893"/>
    </source>
</evidence>
<dbReference type="InterPro" id="IPR045231">
    <property type="entry name" value="Yip1/4-like"/>
</dbReference>
<dbReference type="STRING" id="946362.F2TXN4"/>
<dbReference type="GO" id="GO:0000139">
    <property type="term" value="C:Golgi membrane"/>
    <property type="evidence" value="ECO:0007669"/>
    <property type="project" value="UniProtKB-SubCell"/>
</dbReference>
<dbReference type="InterPro" id="IPR006977">
    <property type="entry name" value="Yip1_dom"/>
</dbReference>
<comment type="similarity">
    <text evidence="2 6">Belongs to the YIP1 family.</text>
</comment>
<reference evidence="9" key="1">
    <citation type="submission" date="2009-08" db="EMBL/GenBank/DDBJ databases">
        <title>Annotation of Salpingoeca rosetta.</title>
        <authorList>
            <consortium name="The Broad Institute Genome Sequencing Platform"/>
            <person name="Russ C."/>
            <person name="Cuomo C."/>
            <person name="Burger G."/>
            <person name="Gray M.W."/>
            <person name="Holland P.W.H."/>
            <person name="King N."/>
            <person name="Lang F.B.F."/>
            <person name="Roger A.J."/>
            <person name="Ruiz-Trillo I."/>
            <person name="Young S.K."/>
            <person name="Zeng Q."/>
            <person name="Gargeya S."/>
            <person name="Alvarado L."/>
            <person name="Berlin A."/>
            <person name="Chapman S.B."/>
            <person name="Chen Z."/>
            <person name="Freedman E."/>
            <person name="Gellesch M."/>
            <person name="Goldberg J."/>
            <person name="Griggs A."/>
            <person name="Gujja S."/>
            <person name="Heilman E."/>
            <person name="Heiman D."/>
            <person name="Howarth C."/>
            <person name="Mehta T."/>
            <person name="Neiman D."/>
            <person name="Pearson M."/>
            <person name="Roberts A."/>
            <person name="Saif S."/>
            <person name="Shea T."/>
            <person name="Shenoy N."/>
            <person name="Sisk P."/>
            <person name="Stolte C."/>
            <person name="Sykes S."/>
            <person name="White J."/>
            <person name="Yandava C."/>
            <person name="Haas B."/>
            <person name="Nusbaum C."/>
            <person name="Birren B."/>
        </authorList>
    </citation>
    <scope>NUCLEOTIDE SEQUENCE [LARGE SCALE GENOMIC DNA]</scope>
    <source>
        <strain evidence="9">ATCC 50818</strain>
    </source>
</reference>
<evidence type="ECO:0000256" key="3">
    <source>
        <dbReference type="ARBA" id="ARBA00022692"/>
    </source>
</evidence>
<evidence type="ECO:0000256" key="2">
    <source>
        <dbReference type="ARBA" id="ARBA00010596"/>
    </source>
</evidence>
<dbReference type="EMBL" id="GL832956">
    <property type="protein sequence ID" value="EGD76143.1"/>
    <property type="molecule type" value="Genomic_DNA"/>
</dbReference>
<keyword evidence="10" id="KW-1185">Reference proteome</keyword>
<dbReference type="PANTHER" id="PTHR21236">
    <property type="entry name" value="GOLGI MEMBRANE PROTEIN YIP1"/>
    <property type="match status" value="1"/>
</dbReference>
<sequence length="247" mass="26584">MMNSTSSGGGTDDVSLPMEGMEEMEGVLSGNIDMSTSESQDTLDEPVWDTLKRDLGQIINKFTHVIVPRKGNRELLRNWDLWGPMGLTMTLALLLRETAKEDQRTEVFTGTFFIICAGSAIVTVNNQLLGGTLSIFQGMCVLGYCMFPLVCACILLRFVGYLTTHLAVRFVVAGLGLAWSIYASVGFVAASSPVARRALVVYPIVLYYVFIAWLILNDVGGAPSASPPSPTTATPQPPPATTTQAPA</sequence>
<evidence type="ECO:0000256" key="5">
    <source>
        <dbReference type="ARBA" id="ARBA00023136"/>
    </source>
</evidence>
<dbReference type="Proteomes" id="UP000007799">
    <property type="component" value="Unassembled WGS sequence"/>
</dbReference>
<feature type="compositionally biased region" description="Pro residues" evidence="7">
    <location>
        <begin position="225"/>
        <end position="240"/>
    </location>
</feature>
<evidence type="ECO:0000256" key="1">
    <source>
        <dbReference type="ARBA" id="ARBA00004141"/>
    </source>
</evidence>
<dbReference type="GO" id="GO:0005802">
    <property type="term" value="C:trans-Golgi network"/>
    <property type="evidence" value="ECO:0007669"/>
    <property type="project" value="TreeGrafter"/>
</dbReference>
<name>F2TXN4_SALR5</name>
<protein>
    <recommendedName>
        <fullName evidence="6">Protein YIPF</fullName>
    </recommendedName>
</protein>
<feature type="transmembrane region" description="Helical" evidence="6">
    <location>
        <begin position="199"/>
        <end position="216"/>
    </location>
</feature>
<evidence type="ECO:0000256" key="7">
    <source>
        <dbReference type="SAM" id="MobiDB-lite"/>
    </source>
</evidence>
<feature type="transmembrane region" description="Helical" evidence="6">
    <location>
        <begin position="166"/>
        <end position="187"/>
    </location>
</feature>
<dbReference type="GO" id="GO:0006888">
    <property type="term" value="P:endoplasmic reticulum to Golgi vesicle-mediated transport"/>
    <property type="evidence" value="ECO:0007669"/>
    <property type="project" value="InterPro"/>
</dbReference>
<keyword evidence="3 6" id="KW-0812">Transmembrane</keyword>
<feature type="transmembrane region" description="Helical" evidence="6">
    <location>
        <begin position="141"/>
        <end position="160"/>
    </location>
</feature>
<dbReference type="Pfam" id="PF04893">
    <property type="entry name" value="Yip1"/>
    <property type="match status" value="1"/>
</dbReference>
<gene>
    <name evidence="9" type="ORF">PTSG_00850</name>
</gene>
<dbReference type="InParanoid" id="F2TXN4"/>
<dbReference type="eggNOG" id="KOG2946">
    <property type="taxonomic scope" value="Eukaryota"/>
</dbReference>
<proteinExistence type="inferred from homology"/>
<feature type="domain" description="Yip1" evidence="8">
    <location>
        <begin position="67"/>
        <end position="214"/>
    </location>
</feature>
<feature type="region of interest" description="Disordered" evidence="7">
    <location>
        <begin position="223"/>
        <end position="247"/>
    </location>
</feature>
<dbReference type="RefSeq" id="XP_004998318.1">
    <property type="nucleotide sequence ID" value="XM_004998261.1"/>
</dbReference>
<evidence type="ECO:0000256" key="6">
    <source>
        <dbReference type="RuleBase" id="RU361264"/>
    </source>
</evidence>
<dbReference type="PANTHER" id="PTHR21236:SF1">
    <property type="entry name" value="PROTEIN YIPF6"/>
    <property type="match status" value="1"/>
</dbReference>
<evidence type="ECO:0000313" key="9">
    <source>
        <dbReference type="EMBL" id="EGD76143.1"/>
    </source>
</evidence>
<evidence type="ECO:0000256" key="4">
    <source>
        <dbReference type="ARBA" id="ARBA00022989"/>
    </source>
</evidence>
<keyword evidence="5 6" id="KW-0472">Membrane</keyword>
<organism evidence="10">
    <name type="scientific">Salpingoeca rosetta (strain ATCC 50818 / BSB-021)</name>
    <dbReference type="NCBI Taxonomy" id="946362"/>
    <lineage>
        <taxon>Eukaryota</taxon>
        <taxon>Choanoflagellata</taxon>
        <taxon>Craspedida</taxon>
        <taxon>Salpingoecidae</taxon>
        <taxon>Salpingoeca</taxon>
    </lineage>
</organism>
<dbReference type="GeneID" id="16078913"/>
<comment type="subcellular location">
    <subcellularLocation>
        <location evidence="6">Golgi apparatus membrane</location>
        <topology evidence="6">Multi-pass membrane protein</topology>
    </subcellularLocation>
    <subcellularLocation>
        <location evidence="1">Membrane</location>
        <topology evidence="1">Multi-pass membrane protein</topology>
    </subcellularLocation>
</comment>
<comment type="caution">
    <text evidence="6">Lacks conserved residue(s) required for the propagation of feature annotation.</text>
</comment>
<keyword evidence="4 6" id="KW-1133">Transmembrane helix</keyword>
<evidence type="ECO:0000313" key="10">
    <source>
        <dbReference type="Proteomes" id="UP000007799"/>
    </source>
</evidence>
<dbReference type="FunCoup" id="F2TXN4">
    <property type="interactions" value="1087"/>
</dbReference>
<dbReference type="OMA" id="VMAMFGW"/>
<accession>F2TXN4</accession>
<dbReference type="AlphaFoldDB" id="F2TXN4"/>